<dbReference type="EMBL" id="UOYP01000129">
    <property type="protein sequence ID" value="VAY87590.1"/>
    <property type="molecule type" value="Genomic_DNA"/>
</dbReference>
<evidence type="ECO:0000256" key="4">
    <source>
        <dbReference type="ARBA" id="ARBA00022801"/>
    </source>
</evidence>
<protein>
    <recommendedName>
        <fullName evidence="8">YcfA family protein</fullName>
    </recommendedName>
</protein>
<evidence type="ECO:0008006" key="8">
    <source>
        <dbReference type="Google" id="ProtNLM"/>
    </source>
</evidence>
<dbReference type="InterPro" id="IPR038570">
    <property type="entry name" value="HicA_sf"/>
</dbReference>
<keyword evidence="5" id="KW-0694">RNA-binding</keyword>
<name>A0A3P3ZMT7_9ZZZZ</name>
<dbReference type="GO" id="GO:0004519">
    <property type="term" value="F:endonuclease activity"/>
    <property type="evidence" value="ECO:0007669"/>
    <property type="project" value="UniProtKB-KW"/>
</dbReference>
<organism evidence="7">
    <name type="scientific">mine drainage metagenome</name>
    <dbReference type="NCBI Taxonomy" id="410659"/>
    <lineage>
        <taxon>unclassified sequences</taxon>
        <taxon>metagenomes</taxon>
        <taxon>ecological metagenomes</taxon>
    </lineage>
</organism>
<evidence type="ECO:0000256" key="3">
    <source>
        <dbReference type="ARBA" id="ARBA00022759"/>
    </source>
</evidence>
<dbReference type="InterPro" id="IPR012933">
    <property type="entry name" value="HicA_mRNA_interferase"/>
</dbReference>
<dbReference type="GO" id="GO:0003729">
    <property type="term" value="F:mRNA binding"/>
    <property type="evidence" value="ECO:0007669"/>
    <property type="project" value="InterPro"/>
</dbReference>
<accession>A0A3P3ZMT7</accession>
<keyword evidence="6" id="KW-0346">Stress response</keyword>
<keyword evidence="1" id="KW-1277">Toxin-antitoxin system</keyword>
<evidence type="ECO:0000313" key="7">
    <source>
        <dbReference type="EMBL" id="VAY87590.1"/>
    </source>
</evidence>
<evidence type="ECO:0000256" key="1">
    <source>
        <dbReference type="ARBA" id="ARBA00022649"/>
    </source>
</evidence>
<dbReference type="GO" id="GO:0016787">
    <property type="term" value="F:hydrolase activity"/>
    <property type="evidence" value="ECO:0007669"/>
    <property type="project" value="UniProtKB-KW"/>
</dbReference>
<gene>
    <name evidence="7" type="ORF">CARN8_2140002</name>
</gene>
<keyword evidence="3" id="KW-0255">Endonuclease</keyword>
<reference evidence="7" key="1">
    <citation type="submission" date="2018-10" db="EMBL/GenBank/DDBJ databases">
        <authorList>
            <person name="Plewniak F."/>
        </authorList>
    </citation>
    <scope>NUCLEOTIDE SEQUENCE</scope>
</reference>
<keyword evidence="4" id="KW-0378">Hydrolase</keyword>
<dbReference type="Pfam" id="PF07927">
    <property type="entry name" value="HicA_toxin"/>
    <property type="match status" value="1"/>
</dbReference>
<evidence type="ECO:0000256" key="2">
    <source>
        <dbReference type="ARBA" id="ARBA00022722"/>
    </source>
</evidence>
<dbReference type="Gene3D" id="3.30.920.30">
    <property type="entry name" value="Hypothetical protein"/>
    <property type="match status" value="1"/>
</dbReference>
<proteinExistence type="predicted"/>
<dbReference type="AlphaFoldDB" id="A0A3P3ZMT7"/>
<sequence length="80" mass="8936">MRLPRDLSGADLVKRLGRYGYSVTRQTGSHMRLTSTIRGEHHITIPNHDPLRLGTLAAILASVGAHYGLTRDELIQQLFD</sequence>
<evidence type="ECO:0000256" key="6">
    <source>
        <dbReference type="ARBA" id="ARBA00023016"/>
    </source>
</evidence>
<evidence type="ECO:0000256" key="5">
    <source>
        <dbReference type="ARBA" id="ARBA00022884"/>
    </source>
</evidence>
<dbReference type="SUPFAM" id="SSF54786">
    <property type="entry name" value="YcfA/nrd intein domain"/>
    <property type="match status" value="1"/>
</dbReference>
<keyword evidence="2" id="KW-0540">Nuclease</keyword>